<evidence type="ECO:0000313" key="2">
    <source>
        <dbReference type="Proteomes" id="UP000475249"/>
    </source>
</evidence>
<dbReference type="Proteomes" id="UP000475249">
    <property type="component" value="Unassembled WGS sequence"/>
</dbReference>
<keyword evidence="2" id="KW-1185">Reference proteome</keyword>
<comment type="caution">
    <text evidence="1">The sequence shown here is derived from an EMBL/GenBank/DDBJ whole genome shotgun (WGS) entry which is preliminary data.</text>
</comment>
<sequence>MKTYVIEREIPEAGKLSPEELKGISKSSNAVLEEMGPGIQWLHSYVTDNKVYCVYRAENEELLKEHARKGGFPVNAISEMANKISPDTAKD</sequence>
<protein>
    <submittedName>
        <fullName evidence="1">DUF4242 domain-containing protein</fullName>
    </submittedName>
</protein>
<dbReference type="InterPro" id="IPR025336">
    <property type="entry name" value="SCO4226-like"/>
</dbReference>
<name>A0A6L9EGB3_9FLAO</name>
<gene>
    <name evidence="1" type="ORF">GTQ38_17305</name>
</gene>
<reference evidence="1 2" key="1">
    <citation type="submission" date="2020-01" db="EMBL/GenBank/DDBJ databases">
        <title>Bacteria diversity of Porities sp.</title>
        <authorList>
            <person name="Wang G."/>
        </authorList>
    </citation>
    <scope>NUCLEOTIDE SEQUENCE [LARGE SCALE GENOMIC DNA]</scope>
    <source>
        <strain evidence="1 2">R33</strain>
    </source>
</reference>
<dbReference type="Pfam" id="PF14026">
    <property type="entry name" value="SCO4226-like"/>
    <property type="match status" value="1"/>
</dbReference>
<dbReference type="EMBL" id="WXYO01000008">
    <property type="protein sequence ID" value="NAS13775.1"/>
    <property type="molecule type" value="Genomic_DNA"/>
</dbReference>
<organism evidence="1 2">
    <name type="scientific">Poritiphilus flavus</name>
    <dbReference type="NCBI Taxonomy" id="2697053"/>
    <lineage>
        <taxon>Bacteria</taxon>
        <taxon>Pseudomonadati</taxon>
        <taxon>Bacteroidota</taxon>
        <taxon>Flavobacteriia</taxon>
        <taxon>Flavobacteriales</taxon>
        <taxon>Flavobacteriaceae</taxon>
        <taxon>Poritiphilus</taxon>
    </lineage>
</organism>
<evidence type="ECO:0000313" key="1">
    <source>
        <dbReference type="EMBL" id="NAS13775.1"/>
    </source>
</evidence>
<proteinExistence type="predicted"/>
<accession>A0A6L9EGB3</accession>
<dbReference type="AlphaFoldDB" id="A0A6L9EGB3"/>